<name>A0A0C9X520_9AGAR</name>
<reference evidence="1 2" key="1">
    <citation type="submission" date="2014-04" db="EMBL/GenBank/DDBJ databases">
        <authorList>
            <consortium name="DOE Joint Genome Institute"/>
            <person name="Kuo A."/>
            <person name="Kohler A."/>
            <person name="Nagy L.G."/>
            <person name="Floudas D."/>
            <person name="Copeland A."/>
            <person name="Barry K.W."/>
            <person name="Cichocki N."/>
            <person name="Veneault-Fourrey C."/>
            <person name="LaButti K."/>
            <person name="Lindquist E.A."/>
            <person name="Lipzen A."/>
            <person name="Lundell T."/>
            <person name="Morin E."/>
            <person name="Murat C."/>
            <person name="Sun H."/>
            <person name="Tunlid A."/>
            <person name="Henrissat B."/>
            <person name="Grigoriev I.V."/>
            <person name="Hibbett D.S."/>
            <person name="Martin F."/>
            <person name="Nordberg H.P."/>
            <person name="Cantor M.N."/>
            <person name="Hua S.X."/>
        </authorList>
    </citation>
    <scope>NUCLEOTIDE SEQUENCE [LARGE SCALE GENOMIC DNA]</scope>
    <source>
        <strain evidence="1 2">LaAM-08-1</strain>
    </source>
</reference>
<dbReference type="AlphaFoldDB" id="A0A0C9X520"/>
<dbReference type="SUPFAM" id="SSF52047">
    <property type="entry name" value="RNI-like"/>
    <property type="match status" value="1"/>
</dbReference>
<evidence type="ECO:0000313" key="1">
    <source>
        <dbReference type="EMBL" id="KIK00111.1"/>
    </source>
</evidence>
<dbReference type="EMBL" id="KN838632">
    <property type="protein sequence ID" value="KIK00111.1"/>
    <property type="molecule type" value="Genomic_DNA"/>
</dbReference>
<dbReference type="OrthoDB" id="10279237at2759"/>
<dbReference type="HOGENOM" id="CLU_653955_0_0_1"/>
<reference evidence="2" key="2">
    <citation type="submission" date="2015-01" db="EMBL/GenBank/DDBJ databases">
        <title>Evolutionary Origins and Diversification of the Mycorrhizal Mutualists.</title>
        <authorList>
            <consortium name="DOE Joint Genome Institute"/>
            <consortium name="Mycorrhizal Genomics Consortium"/>
            <person name="Kohler A."/>
            <person name="Kuo A."/>
            <person name="Nagy L.G."/>
            <person name="Floudas D."/>
            <person name="Copeland A."/>
            <person name="Barry K.W."/>
            <person name="Cichocki N."/>
            <person name="Veneault-Fourrey C."/>
            <person name="LaButti K."/>
            <person name="Lindquist E.A."/>
            <person name="Lipzen A."/>
            <person name="Lundell T."/>
            <person name="Morin E."/>
            <person name="Murat C."/>
            <person name="Riley R."/>
            <person name="Ohm R."/>
            <person name="Sun H."/>
            <person name="Tunlid A."/>
            <person name="Henrissat B."/>
            <person name="Grigoriev I.V."/>
            <person name="Hibbett D.S."/>
            <person name="Martin F."/>
        </authorList>
    </citation>
    <scope>NUCLEOTIDE SEQUENCE [LARGE SCALE GENOMIC DNA]</scope>
    <source>
        <strain evidence="2">LaAM-08-1</strain>
    </source>
</reference>
<gene>
    <name evidence="1" type="ORF">K443DRAFT_679391</name>
</gene>
<keyword evidence="2" id="KW-1185">Reference proteome</keyword>
<proteinExistence type="predicted"/>
<dbReference type="Proteomes" id="UP000054477">
    <property type="component" value="Unassembled WGS sequence"/>
</dbReference>
<protein>
    <submittedName>
        <fullName evidence="1">Uncharacterized protein</fullName>
    </submittedName>
</protein>
<accession>A0A0C9X520</accession>
<organism evidence="1 2">
    <name type="scientific">Laccaria amethystina LaAM-08-1</name>
    <dbReference type="NCBI Taxonomy" id="1095629"/>
    <lineage>
        <taxon>Eukaryota</taxon>
        <taxon>Fungi</taxon>
        <taxon>Dikarya</taxon>
        <taxon>Basidiomycota</taxon>
        <taxon>Agaricomycotina</taxon>
        <taxon>Agaricomycetes</taxon>
        <taxon>Agaricomycetidae</taxon>
        <taxon>Agaricales</taxon>
        <taxon>Agaricineae</taxon>
        <taxon>Hydnangiaceae</taxon>
        <taxon>Laccaria</taxon>
    </lineage>
</organism>
<sequence>MFSFRKEQLREMGTNLGNTICGSPLIEPIFSDIILCHPKHCEHLYYLVAIGSARSLRECLFWPQGKTCDVNTLPTTVKTIRISNSDEDEWMATDEYLPKLLPLLTSISTVVISNFNWSTARVALFDALLELLVRARSLEMRNVSGVPMAQFAHYSQLKKLKLNGVTPSRGGDFMCFDHFMQDRHKKLHLRSLSIINCVVAMKELVFCLSNSKSRLDLDNLDTLEIGCSNSDDMALIWSKFSPFSKAIKCLKIAHILPGKDDDKNDRPLKTLNFSQFPNLTSLVIAVDYLYILDTDYGHNPLADLIVLLHAAKKLQRPRIEQLSLDLNLLRITPHITADDTEQLMEVDGRVTELSTAPLWNRLVQVLVDSISIKSVNIALNVGHEVWFVRFRDGLRKDCNGLRKLEERGTVVTIGQRIRS</sequence>
<evidence type="ECO:0000313" key="2">
    <source>
        <dbReference type="Proteomes" id="UP000054477"/>
    </source>
</evidence>